<dbReference type="InterPro" id="IPR002586">
    <property type="entry name" value="CobQ/CobB/MinD/ParA_Nub-bd_dom"/>
</dbReference>
<evidence type="ECO:0000259" key="2">
    <source>
        <dbReference type="Pfam" id="PF01656"/>
    </source>
</evidence>
<name>A0ABV9U9K5_9ACTN</name>
<dbReference type="Gene3D" id="3.40.50.300">
    <property type="entry name" value="P-loop containing nucleotide triphosphate hydrolases"/>
    <property type="match status" value="1"/>
</dbReference>
<evidence type="ECO:0000313" key="3">
    <source>
        <dbReference type="EMBL" id="MFC4913250.1"/>
    </source>
</evidence>
<dbReference type="InterPro" id="IPR050625">
    <property type="entry name" value="ParA/MinD_ATPase"/>
</dbReference>
<organism evidence="3 4">
    <name type="scientific">Actinomadura gamaensis</name>
    <dbReference type="NCBI Taxonomy" id="1763541"/>
    <lineage>
        <taxon>Bacteria</taxon>
        <taxon>Bacillati</taxon>
        <taxon>Actinomycetota</taxon>
        <taxon>Actinomycetes</taxon>
        <taxon>Streptosporangiales</taxon>
        <taxon>Thermomonosporaceae</taxon>
        <taxon>Actinomadura</taxon>
    </lineage>
</organism>
<feature type="compositionally biased region" description="Low complexity" evidence="1">
    <location>
        <begin position="125"/>
        <end position="157"/>
    </location>
</feature>
<dbReference type="EMBL" id="JBHSIT010000016">
    <property type="protein sequence ID" value="MFC4913250.1"/>
    <property type="molecule type" value="Genomic_DNA"/>
</dbReference>
<reference evidence="4" key="1">
    <citation type="journal article" date="2019" name="Int. J. Syst. Evol. Microbiol.">
        <title>The Global Catalogue of Microorganisms (GCM) 10K type strain sequencing project: providing services to taxonomists for standard genome sequencing and annotation.</title>
        <authorList>
            <consortium name="The Broad Institute Genomics Platform"/>
            <consortium name="The Broad Institute Genome Sequencing Center for Infectious Disease"/>
            <person name="Wu L."/>
            <person name="Ma J."/>
        </authorList>
    </citation>
    <scope>NUCLEOTIDE SEQUENCE [LARGE SCALE GENOMIC DNA]</scope>
    <source>
        <strain evidence="4">KLKA75</strain>
    </source>
</reference>
<dbReference type="InterPro" id="IPR027417">
    <property type="entry name" value="P-loop_NTPase"/>
</dbReference>
<accession>A0ABV9U9K5</accession>
<dbReference type="SUPFAM" id="SSF52540">
    <property type="entry name" value="P-loop containing nucleoside triphosphate hydrolases"/>
    <property type="match status" value="1"/>
</dbReference>
<dbReference type="PANTHER" id="PTHR43384">
    <property type="entry name" value="SEPTUM SITE-DETERMINING PROTEIN MIND HOMOLOG, CHLOROPLASTIC-RELATED"/>
    <property type="match status" value="1"/>
</dbReference>
<evidence type="ECO:0000313" key="4">
    <source>
        <dbReference type="Proteomes" id="UP001595872"/>
    </source>
</evidence>
<dbReference type="RefSeq" id="WP_378263991.1">
    <property type="nucleotide sequence ID" value="NZ_JBHSIT010000016.1"/>
</dbReference>
<evidence type="ECO:0000256" key="1">
    <source>
        <dbReference type="SAM" id="MobiDB-lite"/>
    </source>
</evidence>
<feature type="compositionally biased region" description="Low complexity" evidence="1">
    <location>
        <begin position="29"/>
        <end position="41"/>
    </location>
</feature>
<proteinExistence type="predicted"/>
<dbReference type="Proteomes" id="UP001595872">
    <property type="component" value="Unassembled WGS sequence"/>
</dbReference>
<feature type="region of interest" description="Disordered" evidence="1">
    <location>
        <begin position="1"/>
        <end position="188"/>
    </location>
</feature>
<gene>
    <name evidence="3" type="ORF">ACFPCY_38545</name>
</gene>
<sequence length="457" mass="47184">MQGEAPWGAPPATGGSGEQPAQDGFPGVAAQQDAQQNAQPLSAPPAASPDGGWGQPGGNDDPSGFPGVQGQGPEAGRPDGATGQPGAGQPGAGQPEPLLHSDFAWEAAINPVLGGTEQQDEAQAREQQQAAQAQQQQQQPVPGPQQQAPQAAAGGPHPADELVRKNVHGDKLGRRLGRGMRKAVGGGSAMTAQQQAAFADLMARPVPSFRQIAVASVRGGAGKTTMAALLASELARNRQDRVVAIDADAELGSLPLRLGLVPQLSLTELAQANPATFDEVSRFLTRTPDGLWVLSSTRGGRMSQEFSIQTFQRALSSVSRFVSAAVVDCGAGILTEVNQGVIAQTHALVLVTPGTVDGALSARGALEWFANNGRQHVFQRAVVVMVSHAPQINADLGRAQEMLTAWGLPVVHVPYDRHVATGAALDLDKIGGATRQATTKIVYQAFARSLGLPGVAG</sequence>
<dbReference type="PANTHER" id="PTHR43384:SF14">
    <property type="entry name" value="ESX-1 SECRETION-ASSOCIATED PROTEIN ESPI"/>
    <property type="match status" value="1"/>
</dbReference>
<feature type="domain" description="CobQ/CobB/MinD/ParA nucleotide binding" evidence="2">
    <location>
        <begin position="212"/>
        <end position="361"/>
    </location>
</feature>
<comment type="caution">
    <text evidence="3">The sequence shown here is derived from an EMBL/GenBank/DDBJ whole genome shotgun (WGS) entry which is preliminary data.</text>
</comment>
<feature type="compositionally biased region" description="Basic and acidic residues" evidence="1">
    <location>
        <begin position="158"/>
        <end position="173"/>
    </location>
</feature>
<protein>
    <submittedName>
        <fullName evidence="3">AAA family ATPase</fullName>
    </submittedName>
</protein>
<dbReference type="Pfam" id="PF01656">
    <property type="entry name" value="CbiA"/>
    <property type="match status" value="1"/>
</dbReference>
<keyword evidence="4" id="KW-1185">Reference proteome</keyword>